<keyword evidence="2" id="KW-1185">Reference proteome</keyword>
<dbReference type="Proteomes" id="UP001497623">
    <property type="component" value="Unassembled WGS sequence"/>
</dbReference>
<dbReference type="EMBL" id="CAXKWB010091698">
    <property type="protein sequence ID" value="CAL4216398.1"/>
    <property type="molecule type" value="Genomic_DNA"/>
</dbReference>
<accession>A0AAV2SKU7</accession>
<comment type="caution">
    <text evidence="1">The sequence shown here is derived from an EMBL/GenBank/DDBJ whole genome shotgun (WGS) entry which is preliminary data.</text>
</comment>
<organism evidence="1 2">
    <name type="scientific">Meganyctiphanes norvegica</name>
    <name type="common">Northern krill</name>
    <name type="synonym">Thysanopoda norvegica</name>
    <dbReference type="NCBI Taxonomy" id="48144"/>
    <lineage>
        <taxon>Eukaryota</taxon>
        <taxon>Metazoa</taxon>
        <taxon>Ecdysozoa</taxon>
        <taxon>Arthropoda</taxon>
        <taxon>Crustacea</taxon>
        <taxon>Multicrustacea</taxon>
        <taxon>Malacostraca</taxon>
        <taxon>Eumalacostraca</taxon>
        <taxon>Eucarida</taxon>
        <taxon>Euphausiacea</taxon>
        <taxon>Euphausiidae</taxon>
        <taxon>Meganyctiphanes</taxon>
    </lineage>
</organism>
<feature type="non-terminal residue" evidence="1">
    <location>
        <position position="1"/>
    </location>
</feature>
<evidence type="ECO:0000313" key="2">
    <source>
        <dbReference type="Proteomes" id="UP001497623"/>
    </source>
</evidence>
<dbReference type="InterPro" id="IPR029000">
    <property type="entry name" value="Cyclophilin-like_dom_sf"/>
</dbReference>
<dbReference type="SUPFAM" id="SSF50891">
    <property type="entry name" value="Cyclophilin-like"/>
    <property type="match status" value="1"/>
</dbReference>
<sequence>GRGLQFVWYCTGEKGQSYRGTPFVSHEDKGKPGEWIGTGSNDYTVLPPLVENLSSSDTYNYAQEAGLITAVAVGKKGCSQNGRFGICIRDNPSDTSIGFARVESGMSVLEYAAKHFHVTHSYIADCGLVLSINGETTDAVGDQEDGGLQCYEGEILKYSV</sequence>
<protein>
    <submittedName>
        <fullName evidence="1">Uncharacterized protein</fullName>
    </submittedName>
</protein>
<proteinExistence type="predicted"/>
<gene>
    <name evidence="1" type="ORF">MNOR_LOCUS38751</name>
</gene>
<evidence type="ECO:0000313" key="1">
    <source>
        <dbReference type="EMBL" id="CAL4216398.1"/>
    </source>
</evidence>
<reference evidence="1 2" key="1">
    <citation type="submission" date="2024-05" db="EMBL/GenBank/DDBJ databases">
        <authorList>
            <person name="Wallberg A."/>
        </authorList>
    </citation>
    <scope>NUCLEOTIDE SEQUENCE [LARGE SCALE GENOMIC DNA]</scope>
</reference>
<name>A0AAV2SKU7_MEGNR</name>
<dbReference type="AlphaFoldDB" id="A0AAV2SKU7"/>